<gene>
    <name evidence="2" type="ORF">STRNI_002299</name>
</gene>
<organism evidence="2 3">
    <name type="scientific">Streptomyces nigrescens</name>
    <dbReference type="NCBI Taxonomy" id="1920"/>
    <lineage>
        <taxon>Bacteria</taxon>
        <taxon>Bacillati</taxon>
        <taxon>Actinomycetota</taxon>
        <taxon>Actinomycetes</taxon>
        <taxon>Kitasatosporales</taxon>
        <taxon>Streptomycetaceae</taxon>
        <taxon>Streptomyces</taxon>
    </lineage>
</organism>
<dbReference type="EMBL" id="CP114203">
    <property type="protein sequence ID" value="WAU04070.1"/>
    <property type="molecule type" value="Genomic_DNA"/>
</dbReference>
<feature type="region of interest" description="Disordered" evidence="1">
    <location>
        <begin position="237"/>
        <end position="262"/>
    </location>
</feature>
<name>A0ABY7J0I1_STRNI</name>
<keyword evidence="3" id="KW-1185">Reference proteome</keyword>
<reference evidence="2 3" key="1">
    <citation type="submission" date="2022-12" db="EMBL/GenBank/DDBJ databases">
        <authorList>
            <person name="Ruckert C."/>
            <person name="Busche T."/>
            <person name="Kalinowski J."/>
            <person name="Wittmann C."/>
        </authorList>
    </citation>
    <scope>NUCLEOTIDE SEQUENCE [LARGE SCALE GENOMIC DNA]</scope>
    <source>
        <strain evidence="2 3">DSM 40276</strain>
    </source>
</reference>
<accession>A0ABY7J0I1</accession>
<dbReference type="GeneID" id="301331476"/>
<evidence type="ECO:0000256" key="1">
    <source>
        <dbReference type="SAM" id="MobiDB-lite"/>
    </source>
</evidence>
<evidence type="ECO:0000313" key="2">
    <source>
        <dbReference type="EMBL" id="WAU04070.1"/>
    </source>
</evidence>
<proteinExistence type="predicted"/>
<protein>
    <submittedName>
        <fullName evidence="2">Uncharacterized protein</fullName>
    </submittedName>
</protein>
<evidence type="ECO:0000313" key="3">
    <source>
        <dbReference type="Proteomes" id="UP001210169"/>
    </source>
</evidence>
<sequence>MPHHRADLSSFASALAARLPGTWTSEYRQHAAYRDQFPLGEEVWDNGLVSWALSEFVLRHHAQLDGPAGQRLCVIDRPLHRHQFLVAPLRPDDSLKPHHFDRVMEPNGIKVARDPLRAAVAVTRRLLPHYRCALTAVRRKALAQPEPPLLHVPPEAGQVVTLVWYEDGVLGTPYASVPEEARMHLYAHGFQYHPHRAAFLLPTAYGEAGRALRIQAVAHQLATQGIGVNLRHAAPATNQVPPAAPRTAPATAPGKPRTSARR</sequence>
<dbReference type="RefSeq" id="WP_277411185.1">
    <property type="nucleotide sequence ID" value="NZ_CP114203.1"/>
</dbReference>
<dbReference type="Proteomes" id="UP001210169">
    <property type="component" value="Chromosome"/>
</dbReference>